<dbReference type="PROSITE" id="PS50297">
    <property type="entry name" value="ANK_REP_REGION"/>
    <property type="match status" value="1"/>
</dbReference>
<dbReference type="AlphaFoldDB" id="A0A8J9T9S8"/>
<organism evidence="4">
    <name type="scientific">Phaeodactylum tricornutum</name>
    <name type="common">Diatom</name>
    <dbReference type="NCBI Taxonomy" id="2850"/>
    <lineage>
        <taxon>Eukaryota</taxon>
        <taxon>Sar</taxon>
        <taxon>Stramenopiles</taxon>
        <taxon>Ochrophyta</taxon>
        <taxon>Bacillariophyta</taxon>
        <taxon>Bacillariophyceae</taxon>
        <taxon>Bacillariophycidae</taxon>
        <taxon>Naviculales</taxon>
        <taxon>Phaeodactylaceae</taxon>
        <taxon>Phaeodactylum</taxon>
    </lineage>
</organism>
<gene>
    <name evidence="4" type="ORF">PTTT1_LOCUS14848</name>
</gene>
<dbReference type="PANTHER" id="PTHR24171">
    <property type="entry name" value="ANKYRIN REPEAT DOMAIN-CONTAINING PROTEIN 39-RELATED"/>
    <property type="match status" value="1"/>
</dbReference>
<evidence type="ECO:0000256" key="2">
    <source>
        <dbReference type="ARBA" id="ARBA00023043"/>
    </source>
</evidence>
<dbReference type="Gene3D" id="1.25.40.20">
    <property type="entry name" value="Ankyrin repeat-containing domain"/>
    <property type="match status" value="1"/>
</dbReference>
<keyword evidence="1" id="KW-0677">Repeat</keyword>
<dbReference type="PROSITE" id="PS50088">
    <property type="entry name" value="ANK_REPEAT"/>
    <property type="match status" value="1"/>
</dbReference>
<dbReference type="Pfam" id="PF12796">
    <property type="entry name" value="Ank_2"/>
    <property type="match status" value="1"/>
</dbReference>
<protein>
    <recommendedName>
        <fullName evidence="5">Ankyrin repeat protein</fullName>
    </recommendedName>
</protein>
<reference evidence="4" key="1">
    <citation type="submission" date="2022-02" db="EMBL/GenBank/DDBJ databases">
        <authorList>
            <person name="Giguere J D."/>
        </authorList>
    </citation>
    <scope>NUCLEOTIDE SEQUENCE</scope>
    <source>
        <strain evidence="4">CCAP 1055/1</strain>
    </source>
</reference>
<dbReference type="PRINTS" id="PR01415">
    <property type="entry name" value="ANKYRIN"/>
</dbReference>
<evidence type="ECO:0000313" key="4">
    <source>
        <dbReference type="EMBL" id="CAG9280925.1"/>
    </source>
</evidence>
<feature type="non-terminal residue" evidence="4">
    <location>
        <position position="106"/>
    </location>
</feature>
<evidence type="ECO:0000256" key="3">
    <source>
        <dbReference type="PROSITE-ProRule" id="PRU00023"/>
    </source>
</evidence>
<name>A0A8J9T9S8_PHATR</name>
<dbReference type="InterPro" id="IPR036770">
    <property type="entry name" value="Ankyrin_rpt-contain_sf"/>
</dbReference>
<dbReference type="SUPFAM" id="SSF48403">
    <property type="entry name" value="Ankyrin repeat"/>
    <property type="match status" value="1"/>
</dbReference>
<accession>A0A8J9T9S8</accession>
<dbReference type="SMART" id="SM00248">
    <property type="entry name" value="ANK"/>
    <property type="match status" value="2"/>
</dbReference>
<keyword evidence="2 3" id="KW-0040">ANK repeat</keyword>
<dbReference type="EMBL" id="OU594955">
    <property type="protein sequence ID" value="CAG9280925.1"/>
    <property type="molecule type" value="Genomic_DNA"/>
</dbReference>
<sequence>MELGADINAIAKAEPDYLVKLKKMIEEGTAQEDEPHVDGVTALHVAAQGGHLATVEALVEAGANIGIQDEENRTSLLMAIKGNHGEVASALVRGGADPNTPYVDDE</sequence>
<evidence type="ECO:0008006" key="5">
    <source>
        <dbReference type="Google" id="ProtNLM"/>
    </source>
</evidence>
<proteinExistence type="predicted"/>
<feature type="repeat" description="ANK" evidence="3">
    <location>
        <begin position="38"/>
        <end position="70"/>
    </location>
</feature>
<dbReference type="InterPro" id="IPR002110">
    <property type="entry name" value="Ankyrin_rpt"/>
</dbReference>
<dbReference type="Proteomes" id="UP000836788">
    <property type="component" value="Chromosome 14"/>
</dbReference>
<evidence type="ECO:0000256" key="1">
    <source>
        <dbReference type="ARBA" id="ARBA00022737"/>
    </source>
</evidence>